<evidence type="ECO:0000256" key="9">
    <source>
        <dbReference type="ARBA" id="ARBA00022801"/>
    </source>
</evidence>
<dbReference type="Gene3D" id="1.10.390.10">
    <property type="entry name" value="Neutral Protease Domain 2"/>
    <property type="match status" value="1"/>
</dbReference>
<evidence type="ECO:0000256" key="5">
    <source>
        <dbReference type="ARBA" id="ARBA00022670"/>
    </source>
</evidence>
<organism evidence="17 18">
    <name type="scientific">Heliophilum fasciatum</name>
    <dbReference type="NCBI Taxonomy" id="35700"/>
    <lineage>
        <taxon>Bacteria</taxon>
        <taxon>Bacillati</taxon>
        <taxon>Bacillota</taxon>
        <taxon>Clostridia</taxon>
        <taxon>Eubacteriales</taxon>
        <taxon>Heliobacteriaceae</taxon>
        <taxon>Heliophilum</taxon>
    </lineage>
</organism>
<dbReference type="InterPro" id="IPR013783">
    <property type="entry name" value="Ig-like_fold"/>
</dbReference>
<dbReference type="Pfam" id="PF07504">
    <property type="entry name" value="FTP"/>
    <property type="match status" value="1"/>
</dbReference>
<keyword evidence="10" id="KW-0862">Zinc</keyword>
<dbReference type="NCBIfam" id="NF038128">
    <property type="entry name" value="choice_anch_J"/>
    <property type="match status" value="1"/>
</dbReference>
<proteinExistence type="inferred from homology"/>
<feature type="region of interest" description="Disordered" evidence="14">
    <location>
        <begin position="1101"/>
        <end position="1138"/>
    </location>
</feature>
<keyword evidence="9" id="KW-0378">Hydrolase</keyword>
<dbReference type="SUPFAM" id="SSF55486">
    <property type="entry name" value="Metalloproteases ('zincins'), catalytic domain"/>
    <property type="match status" value="1"/>
</dbReference>
<keyword evidence="18" id="KW-1185">Reference proteome</keyword>
<evidence type="ECO:0000256" key="4">
    <source>
        <dbReference type="ARBA" id="ARBA00022490"/>
    </source>
</evidence>
<reference evidence="17 18" key="1">
    <citation type="submission" date="2019-03" db="EMBL/GenBank/DDBJ databases">
        <title>Genomic Encyclopedia of Type Strains, Phase IV (KMG-IV): sequencing the most valuable type-strain genomes for metagenomic binning, comparative biology and taxonomic classification.</title>
        <authorList>
            <person name="Goeker M."/>
        </authorList>
    </citation>
    <scope>NUCLEOTIDE SEQUENCE [LARGE SCALE GENOMIC DNA]</scope>
    <source>
        <strain evidence="17 18">DSM 11170</strain>
    </source>
</reference>
<evidence type="ECO:0000256" key="7">
    <source>
        <dbReference type="ARBA" id="ARBA00022729"/>
    </source>
</evidence>
<evidence type="ECO:0000256" key="2">
    <source>
        <dbReference type="ARBA" id="ARBA00004496"/>
    </source>
</evidence>
<dbReference type="PANTHER" id="PTHR33794">
    <property type="entry name" value="BACILLOLYSIN"/>
    <property type="match status" value="1"/>
</dbReference>
<keyword evidence="6" id="KW-0479">Metal-binding</keyword>
<dbReference type="InterPro" id="IPR027268">
    <property type="entry name" value="Peptidase_M4/M1_CTD_sf"/>
</dbReference>
<dbReference type="InterPro" id="IPR053879">
    <property type="entry name" value="HYDIN_VesB_CFA65-like_Ig"/>
</dbReference>
<evidence type="ECO:0000256" key="8">
    <source>
        <dbReference type="ARBA" id="ARBA00022737"/>
    </source>
</evidence>
<evidence type="ECO:0000256" key="1">
    <source>
        <dbReference type="ARBA" id="ARBA00004138"/>
    </source>
</evidence>
<comment type="caution">
    <text evidence="17">The sequence shown here is derived from an EMBL/GenBank/DDBJ whole genome shotgun (WGS) entry which is preliminary data.</text>
</comment>
<dbReference type="GO" id="GO:0004222">
    <property type="term" value="F:metalloendopeptidase activity"/>
    <property type="evidence" value="ECO:0007669"/>
    <property type="project" value="InterPro"/>
</dbReference>
<feature type="domain" description="SLH" evidence="16">
    <location>
        <begin position="1133"/>
        <end position="1196"/>
    </location>
</feature>
<keyword evidence="4" id="KW-0963">Cytoplasm</keyword>
<evidence type="ECO:0000256" key="11">
    <source>
        <dbReference type="ARBA" id="ARBA00023049"/>
    </source>
</evidence>
<dbReference type="GO" id="GO:0005737">
    <property type="term" value="C:cytoplasm"/>
    <property type="evidence" value="ECO:0007669"/>
    <property type="project" value="UniProtKB-SubCell"/>
</dbReference>
<dbReference type="GO" id="GO:0006508">
    <property type="term" value="P:proteolysis"/>
    <property type="evidence" value="ECO:0007669"/>
    <property type="project" value="UniProtKB-KW"/>
</dbReference>
<comment type="similarity">
    <text evidence="3">Belongs to the peptidase M4 family.</text>
</comment>
<dbReference type="Pfam" id="PF01447">
    <property type="entry name" value="Peptidase_M4"/>
    <property type="match status" value="1"/>
</dbReference>
<dbReference type="InterPro" id="IPR023612">
    <property type="entry name" value="Peptidase_M4"/>
</dbReference>
<feature type="chain" id="PRO_5020881304" evidence="15">
    <location>
        <begin position="21"/>
        <end position="1322"/>
    </location>
</feature>
<evidence type="ECO:0000256" key="3">
    <source>
        <dbReference type="ARBA" id="ARBA00009388"/>
    </source>
</evidence>
<feature type="domain" description="SLH" evidence="16">
    <location>
        <begin position="1264"/>
        <end position="1322"/>
    </location>
</feature>
<name>A0A4R2RMU9_9FIRM</name>
<keyword evidence="5 17" id="KW-0645">Protease</keyword>
<dbReference type="InterPro" id="IPR011096">
    <property type="entry name" value="FTP_domain"/>
</dbReference>
<dbReference type="GO" id="GO:0046872">
    <property type="term" value="F:metal ion binding"/>
    <property type="evidence" value="ECO:0007669"/>
    <property type="project" value="UniProtKB-KW"/>
</dbReference>
<evidence type="ECO:0000256" key="10">
    <source>
        <dbReference type="ARBA" id="ARBA00022833"/>
    </source>
</evidence>
<evidence type="ECO:0000313" key="17">
    <source>
        <dbReference type="EMBL" id="TCP63617.1"/>
    </source>
</evidence>
<dbReference type="CDD" id="cd09597">
    <property type="entry name" value="M4_TLP"/>
    <property type="match status" value="1"/>
</dbReference>
<keyword evidence="13" id="KW-0966">Cell projection</keyword>
<evidence type="ECO:0000256" key="6">
    <source>
        <dbReference type="ARBA" id="ARBA00022723"/>
    </source>
</evidence>
<dbReference type="InterPro" id="IPR013856">
    <property type="entry name" value="Peptidase_M4_domain"/>
</dbReference>
<evidence type="ECO:0000256" key="12">
    <source>
        <dbReference type="ARBA" id="ARBA00023069"/>
    </source>
</evidence>
<protein>
    <submittedName>
        <fullName evidence="17">Zn-dependent metalloprotease</fullName>
    </submittedName>
</protein>
<dbReference type="Gene3D" id="2.60.40.10">
    <property type="entry name" value="Immunoglobulins"/>
    <property type="match status" value="1"/>
</dbReference>
<dbReference type="InterPro" id="IPR001119">
    <property type="entry name" value="SLH_dom"/>
</dbReference>
<evidence type="ECO:0000256" key="14">
    <source>
        <dbReference type="SAM" id="MobiDB-lite"/>
    </source>
</evidence>
<keyword evidence="12" id="KW-0969">Cilium</keyword>
<feature type="domain" description="SLH" evidence="16">
    <location>
        <begin position="1197"/>
        <end position="1256"/>
    </location>
</feature>
<evidence type="ECO:0000256" key="15">
    <source>
        <dbReference type="SAM" id="SignalP"/>
    </source>
</evidence>
<dbReference type="PRINTS" id="PR00730">
    <property type="entry name" value="THERMOLYSIN"/>
</dbReference>
<evidence type="ECO:0000256" key="13">
    <source>
        <dbReference type="ARBA" id="ARBA00023273"/>
    </source>
</evidence>
<sequence>MQYWVMALFVVLSMPSGASALEWNDATQDNPKISELSTFPENLEIHFDKKNGIPRFISGNFLYNHPSPRAQQMRQAQLDEDNLENIALAALDSYKTILQIDNPVEEFKLKQNIKDPLGFHHVKFRQHFQGIPLWGKEIIVHMNRDGAVYLIEGRSEKTPQMETSPKISIESAQEEVIKELGSGTISASSELTIYIKNSQPYLVYHIEAQDPRSRWHYFIDAVDGSLVHKYKDRGSNDSVTPEKASPTVQTEQLPRLINSLSLSEPGALPNEPGAVPGRFEASGLDLNDEKQTFSVWQQVDGEKYYMADTSLPMHTTPPVLPDDPGKGNIIISDYLNSYHNHPDSVVEAISLDGDWDKSAVSALHNLRITYNAYKDKFDRNSLDDQGMSIIAGVHYGVDYDNAFFASPNILAFGDGGELFLHPVGSLDIVAHEYTHGVIENTADLIYDDMSGSLSESLSDVLACVIDNDDWLLGEEVTIVKPGYLRSLQDPATSYDPMAATMDEYQSVNASDDQRGSSKYTYSGIPSYAAYLVAEGLGADSIGREKMGQIFYRALAFHLTPQSDFIDARLATVQSAKELFGEQSPEVVAVEKAWDRVKVKEDAKPQLVLSTEPVDFAWTGTESERLRSIAITNKGDYPSFVHVRIDGNHDFQPQKDWIMIGPGATTELEIGFQPKREGKHTALLVLNSNDPDNSVISIPLSGMGDHPPQVKGHVVNDSNKVVRIIFSENIICSEDDMDRVISIARDGKQFTKLGPKDAVNIEGNEMVITLYEPLRDPFNRIRINANVIMDQNGILKEQAITIDIDIIYPIIFKETFDGQAFPAGWMIKNYSNDIDWEYYSENKNMVVVAYYGEAVDAWLFTPTMDFSGMQRVGLRYKQIKEDGFTSIKLSKNGLDGPWETVWSSSESIVDFSTNKLDLSSLVAGQTNVVLSFTFQLTTNDLGLGIDDPAGYWVIDDVEFIGDARPVVSRGSGNSNSSHKTVYAGTPTVITLGEEAKVQIPADAIDKTIEVEVREISAPYLIPSGATLVSRIFEISKTQPEPFARPVSITLRFEPSLVGTQTPAVYFYDEKDKKWVKLGGLISGNKISVNVDHFSKYAVMVEKEEPRKPEDKHKQQAQSQSPSDKEDPKKNNVKTKRGQLRDIDDHWAKSDIDDLVARGIVNGIDEETFAPNRDITRAEFAAIINKALNLTPSGKSGSFSDVQADDWFAPCIASAFENGIIRGRSKTEFAPAQTITRQEAMVMIARAMKHAGMETIVSDGEVTKTLAQFADYSDFADWSKNEAALCIKHGIVKGVNAMLLPNTNISRAETATLVVRMLGKIEKK</sequence>
<feature type="signal peptide" evidence="15">
    <location>
        <begin position="1"/>
        <end position="20"/>
    </location>
</feature>
<dbReference type="Gene3D" id="3.10.450.490">
    <property type="match status" value="1"/>
</dbReference>
<evidence type="ECO:0000259" key="16">
    <source>
        <dbReference type="PROSITE" id="PS51272"/>
    </source>
</evidence>
<keyword evidence="8" id="KW-0677">Repeat</keyword>
<keyword evidence="7 15" id="KW-0732">Signal</keyword>
<dbReference type="EMBL" id="SLXT01000017">
    <property type="protein sequence ID" value="TCP63617.1"/>
    <property type="molecule type" value="Genomic_DNA"/>
</dbReference>
<dbReference type="InterPro" id="IPR001570">
    <property type="entry name" value="Peptidase_M4_C_domain"/>
</dbReference>
<comment type="subcellular location">
    <subcellularLocation>
        <location evidence="1">Cell projection</location>
        <location evidence="1">Cilium</location>
    </subcellularLocation>
    <subcellularLocation>
        <location evidence="2">Cytoplasm</location>
    </subcellularLocation>
</comment>
<accession>A0A4R2RMU9</accession>
<dbReference type="Pfam" id="PF22544">
    <property type="entry name" value="HYDIN_VesB_CFA65-like_Ig"/>
    <property type="match status" value="1"/>
</dbReference>
<dbReference type="Gene3D" id="3.10.170.10">
    <property type="match status" value="1"/>
</dbReference>
<dbReference type="InterPro" id="IPR050728">
    <property type="entry name" value="Zinc_Metalloprotease_M4"/>
</dbReference>
<dbReference type="PANTHER" id="PTHR33794:SF1">
    <property type="entry name" value="BACILLOLYSIN"/>
    <property type="match status" value="1"/>
</dbReference>
<dbReference type="PROSITE" id="PS51272">
    <property type="entry name" value="SLH"/>
    <property type="match status" value="3"/>
</dbReference>
<gene>
    <name evidence="17" type="ORF">EDD73_11742</name>
</gene>
<keyword evidence="11 17" id="KW-0482">Metalloprotease</keyword>
<dbReference type="Pfam" id="PF02868">
    <property type="entry name" value="Peptidase_M4_C"/>
    <property type="match status" value="1"/>
</dbReference>
<dbReference type="Proteomes" id="UP000294813">
    <property type="component" value="Unassembled WGS sequence"/>
</dbReference>
<evidence type="ECO:0000313" key="18">
    <source>
        <dbReference type="Proteomes" id="UP000294813"/>
    </source>
</evidence>
<dbReference type="Pfam" id="PF00395">
    <property type="entry name" value="SLH"/>
    <property type="match status" value="3"/>
</dbReference>
<feature type="compositionally biased region" description="Basic and acidic residues" evidence="14">
    <location>
        <begin position="1101"/>
        <end position="1112"/>
    </location>
</feature>